<name>A0AAV7VZ60_PLEWA</name>
<keyword evidence="2" id="KW-1185">Reference proteome</keyword>
<reference evidence="1" key="1">
    <citation type="journal article" date="2022" name="bioRxiv">
        <title>Sequencing and chromosome-scale assembly of the giantPleurodeles waltlgenome.</title>
        <authorList>
            <person name="Brown T."/>
            <person name="Elewa A."/>
            <person name="Iarovenko S."/>
            <person name="Subramanian E."/>
            <person name="Araus A.J."/>
            <person name="Petzold A."/>
            <person name="Susuki M."/>
            <person name="Suzuki K.-i.T."/>
            <person name="Hayashi T."/>
            <person name="Toyoda A."/>
            <person name="Oliveira C."/>
            <person name="Osipova E."/>
            <person name="Leigh N.D."/>
            <person name="Simon A."/>
            <person name="Yun M.H."/>
        </authorList>
    </citation>
    <scope>NUCLEOTIDE SEQUENCE</scope>
    <source>
        <strain evidence="1">20211129_DDA</strain>
        <tissue evidence="1">Liver</tissue>
    </source>
</reference>
<protein>
    <submittedName>
        <fullName evidence="1">Uncharacterized protein</fullName>
    </submittedName>
</protein>
<evidence type="ECO:0000313" key="2">
    <source>
        <dbReference type="Proteomes" id="UP001066276"/>
    </source>
</evidence>
<dbReference type="AlphaFoldDB" id="A0AAV7VZ60"/>
<evidence type="ECO:0000313" key="1">
    <source>
        <dbReference type="EMBL" id="KAJ1206974.1"/>
    </source>
</evidence>
<dbReference type="EMBL" id="JANPWB010000002">
    <property type="protein sequence ID" value="KAJ1206974.1"/>
    <property type="molecule type" value="Genomic_DNA"/>
</dbReference>
<proteinExistence type="predicted"/>
<comment type="caution">
    <text evidence="1">The sequence shown here is derived from an EMBL/GenBank/DDBJ whole genome shotgun (WGS) entry which is preliminary data.</text>
</comment>
<gene>
    <name evidence="1" type="ORF">NDU88_002367</name>
</gene>
<accession>A0AAV7VZ60</accession>
<organism evidence="1 2">
    <name type="scientific">Pleurodeles waltl</name>
    <name type="common">Iberian ribbed newt</name>
    <dbReference type="NCBI Taxonomy" id="8319"/>
    <lineage>
        <taxon>Eukaryota</taxon>
        <taxon>Metazoa</taxon>
        <taxon>Chordata</taxon>
        <taxon>Craniata</taxon>
        <taxon>Vertebrata</taxon>
        <taxon>Euteleostomi</taxon>
        <taxon>Amphibia</taxon>
        <taxon>Batrachia</taxon>
        <taxon>Caudata</taxon>
        <taxon>Salamandroidea</taxon>
        <taxon>Salamandridae</taxon>
        <taxon>Pleurodelinae</taxon>
        <taxon>Pleurodeles</taxon>
    </lineage>
</organism>
<dbReference type="Proteomes" id="UP001066276">
    <property type="component" value="Chromosome 1_2"/>
</dbReference>
<sequence>MHEVNAGSDELEFDCEEVSDEWEEGELCDVSGGCQMVVRDNETRGAKVPAVGVLQKSSADGGGTSKGEERRLCEMPRAREGGFIGGCLGKGSKSEFGSGMRLLREM</sequence>